<keyword evidence="2" id="KW-1133">Transmembrane helix</keyword>
<gene>
    <name evidence="3" type="ORF">Gaeavirus33_4</name>
</gene>
<evidence type="ECO:0000313" key="3">
    <source>
        <dbReference type="EMBL" id="AYV80333.1"/>
    </source>
</evidence>
<feature type="transmembrane region" description="Helical" evidence="2">
    <location>
        <begin position="44"/>
        <end position="64"/>
    </location>
</feature>
<proteinExistence type="predicted"/>
<organism evidence="3">
    <name type="scientific">Gaeavirus sp</name>
    <dbReference type="NCBI Taxonomy" id="2487767"/>
    <lineage>
        <taxon>Viruses</taxon>
        <taxon>Varidnaviria</taxon>
        <taxon>Bamfordvirae</taxon>
        <taxon>Nucleocytoviricota</taxon>
        <taxon>Megaviricetes</taxon>
        <taxon>Imitervirales</taxon>
        <taxon>Mimiviridae</taxon>
        <taxon>Klosneuvirinae</taxon>
    </lineage>
</organism>
<name>A0A3G5A3C4_9VIRU</name>
<feature type="compositionally biased region" description="Basic residues" evidence="1">
    <location>
        <begin position="79"/>
        <end position="89"/>
    </location>
</feature>
<keyword evidence="2" id="KW-0472">Membrane</keyword>
<reference evidence="3" key="1">
    <citation type="submission" date="2018-10" db="EMBL/GenBank/DDBJ databases">
        <title>Hidden diversity of soil giant viruses.</title>
        <authorList>
            <person name="Schulz F."/>
            <person name="Alteio L."/>
            <person name="Goudeau D."/>
            <person name="Ryan E.M."/>
            <person name="Malmstrom R.R."/>
            <person name="Blanchard J."/>
            <person name="Woyke T."/>
        </authorList>
    </citation>
    <scope>NUCLEOTIDE SEQUENCE</scope>
    <source>
        <strain evidence="3">GAV1</strain>
    </source>
</reference>
<accession>A0A3G5A3C4</accession>
<sequence>MFVLFNVLNYLAGKPLSIYILILITVLVYYYGVSGNWDMQENRVATLIMLVLMIIDLTTIIIIFSSGDASDGVQEMDGKKKRDRKSKDKKKLDGVVKSSIGVVSSEVVNDDKKIVVAEEQIVGDDENLKDENLSKKSLIGTYNPNEMASLRTYQLR</sequence>
<feature type="region of interest" description="Disordered" evidence="1">
    <location>
        <begin position="69"/>
        <end position="90"/>
    </location>
</feature>
<keyword evidence="2" id="KW-0812">Transmembrane</keyword>
<evidence type="ECO:0000256" key="2">
    <source>
        <dbReference type="SAM" id="Phobius"/>
    </source>
</evidence>
<evidence type="ECO:0000256" key="1">
    <source>
        <dbReference type="SAM" id="MobiDB-lite"/>
    </source>
</evidence>
<protein>
    <submittedName>
        <fullName evidence="3">Uncharacterized protein</fullName>
    </submittedName>
</protein>
<feature type="transmembrane region" description="Helical" evidence="2">
    <location>
        <begin position="16"/>
        <end position="32"/>
    </location>
</feature>
<dbReference type="EMBL" id="MK072231">
    <property type="protein sequence ID" value="AYV80333.1"/>
    <property type="molecule type" value="Genomic_DNA"/>
</dbReference>